<protein>
    <submittedName>
        <fullName evidence="1">Uncharacterized protein</fullName>
    </submittedName>
</protein>
<dbReference type="Proteomes" id="UP000275078">
    <property type="component" value="Unassembled WGS sequence"/>
</dbReference>
<keyword evidence="2" id="KW-1185">Reference proteome</keyword>
<organism evidence="1 2">
    <name type="scientific">Ascobolus immersus RN42</name>
    <dbReference type="NCBI Taxonomy" id="1160509"/>
    <lineage>
        <taxon>Eukaryota</taxon>
        <taxon>Fungi</taxon>
        <taxon>Dikarya</taxon>
        <taxon>Ascomycota</taxon>
        <taxon>Pezizomycotina</taxon>
        <taxon>Pezizomycetes</taxon>
        <taxon>Pezizales</taxon>
        <taxon>Ascobolaceae</taxon>
        <taxon>Ascobolus</taxon>
    </lineage>
</organism>
<sequence length="393" mass="42099">MKTEKGGPQLKIKTEHVVTFDRNVVMTALKELSPALPIEPAPTSRSNADGKPQILLTVPGATDGARNRPSLSQLEGELYGSLGDFNGHLKKVVEAIEAHTKESGIASNGVSSQAAEPVFNVKLAHDNLRGAFSTYDELHKALVRLLHGLVLEFGVDSGSILGYCSLVLHTSVLLGQILRFYLRNMKAFSKPPDSEIEAIAQTHGSAVGGSGLGFAGSLVAFLRVLGSKVPSGRGAAGTKRNWEERLNYYDTRINKAKDGLHVADTNLYDLIAEARNFIRNADSRDLYSTRDQWELICEAEDAVSDAAYSVRSLDDTSSDAGCSDASRSDVGRFDRAGGSDHAVRSDAGLSVRFIGAGLSGTDSKRISWGSDSFEVVALDKLEGSDAREDGKSE</sequence>
<accession>A0A3N4HKP2</accession>
<dbReference type="EMBL" id="ML119809">
    <property type="protein sequence ID" value="RPA73837.1"/>
    <property type="molecule type" value="Genomic_DNA"/>
</dbReference>
<dbReference type="AlphaFoldDB" id="A0A3N4HKP2"/>
<reference evidence="1 2" key="1">
    <citation type="journal article" date="2018" name="Nat. Ecol. Evol.">
        <title>Pezizomycetes genomes reveal the molecular basis of ectomycorrhizal truffle lifestyle.</title>
        <authorList>
            <person name="Murat C."/>
            <person name="Payen T."/>
            <person name="Noel B."/>
            <person name="Kuo A."/>
            <person name="Morin E."/>
            <person name="Chen J."/>
            <person name="Kohler A."/>
            <person name="Krizsan K."/>
            <person name="Balestrini R."/>
            <person name="Da Silva C."/>
            <person name="Montanini B."/>
            <person name="Hainaut M."/>
            <person name="Levati E."/>
            <person name="Barry K.W."/>
            <person name="Belfiori B."/>
            <person name="Cichocki N."/>
            <person name="Clum A."/>
            <person name="Dockter R.B."/>
            <person name="Fauchery L."/>
            <person name="Guy J."/>
            <person name="Iotti M."/>
            <person name="Le Tacon F."/>
            <person name="Lindquist E.A."/>
            <person name="Lipzen A."/>
            <person name="Malagnac F."/>
            <person name="Mello A."/>
            <person name="Molinier V."/>
            <person name="Miyauchi S."/>
            <person name="Poulain J."/>
            <person name="Riccioni C."/>
            <person name="Rubini A."/>
            <person name="Sitrit Y."/>
            <person name="Splivallo R."/>
            <person name="Traeger S."/>
            <person name="Wang M."/>
            <person name="Zifcakova L."/>
            <person name="Wipf D."/>
            <person name="Zambonelli A."/>
            <person name="Paolocci F."/>
            <person name="Nowrousian M."/>
            <person name="Ottonello S."/>
            <person name="Baldrian P."/>
            <person name="Spatafora J.W."/>
            <person name="Henrissat B."/>
            <person name="Nagy L.G."/>
            <person name="Aury J.M."/>
            <person name="Wincker P."/>
            <person name="Grigoriev I.V."/>
            <person name="Bonfante P."/>
            <person name="Martin F.M."/>
        </authorList>
    </citation>
    <scope>NUCLEOTIDE SEQUENCE [LARGE SCALE GENOMIC DNA]</scope>
    <source>
        <strain evidence="1 2">RN42</strain>
    </source>
</reference>
<proteinExistence type="predicted"/>
<evidence type="ECO:0000313" key="2">
    <source>
        <dbReference type="Proteomes" id="UP000275078"/>
    </source>
</evidence>
<name>A0A3N4HKP2_ASCIM</name>
<evidence type="ECO:0000313" key="1">
    <source>
        <dbReference type="EMBL" id="RPA73837.1"/>
    </source>
</evidence>
<gene>
    <name evidence="1" type="ORF">BJ508DRAFT_45021</name>
</gene>